<feature type="signal peptide" evidence="8">
    <location>
        <begin position="1"/>
        <end position="16"/>
    </location>
</feature>
<evidence type="ECO:0000256" key="2">
    <source>
        <dbReference type="ARBA" id="ARBA00022692"/>
    </source>
</evidence>
<gene>
    <name evidence="10" type="ORF">CRG98_041402</name>
</gene>
<protein>
    <recommendedName>
        <fullName evidence="9">Malectin-like domain-containing protein</fullName>
    </recommendedName>
</protein>
<evidence type="ECO:0000259" key="9">
    <source>
        <dbReference type="Pfam" id="PF12819"/>
    </source>
</evidence>
<feature type="transmembrane region" description="Helical" evidence="7">
    <location>
        <begin position="449"/>
        <end position="471"/>
    </location>
</feature>
<evidence type="ECO:0000256" key="6">
    <source>
        <dbReference type="SAM" id="MobiDB-lite"/>
    </source>
</evidence>
<evidence type="ECO:0000256" key="7">
    <source>
        <dbReference type="SAM" id="Phobius"/>
    </source>
</evidence>
<reference evidence="10 11" key="1">
    <citation type="submission" date="2017-11" db="EMBL/GenBank/DDBJ databases">
        <title>De-novo sequencing of pomegranate (Punica granatum L.) genome.</title>
        <authorList>
            <person name="Akparov Z."/>
            <person name="Amiraslanov A."/>
            <person name="Hajiyeva S."/>
            <person name="Abbasov M."/>
            <person name="Kaur K."/>
            <person name="Hamwieh A."/>
            <person name="Solovyev V."/>
            <person name="Salamov A."/>
            <person name="Braich B."/>
            <person name="Kosarev P."/>
            <person name="Mahmoud A."/>
            <person name="Hajiyev E."/>
            <person name="Babayeva S."/>
            <person name="Izzatullayeva V."/>
            <person name="Mammadov A."/>
            <person name="Mammadov A."/>
            <person name="Sharifova S."/>
            <person name="Ojaghi J."/>
            <person name="Eynullazada K."/>
            <person name="Bayramov B."/>
            <person name="Abdulazimova A."/>
            <person name="Shahmuradov I."/>
        </authorList>
    </citation>
    <scope>NUCLEOTIDE SEQUENCE [LARGE SCALE GENOMIC DNA]</scope>
    <source>
        <strain evidence="11">cv. AG2017</strain>
        <tissue evidence="10">Leaf</tissue>
    </source>
</reference>
<accession>A0A2I0I2C7</accession>
<feature type="chain" id="PRO_5014147262" description="Malectin-like domain-containing protein" evidence="8">
    <location>
        <begin position="17"/>
        <end position="512"/>
    </location>
</feature>
<comment type="subcellular location">
    <subcellularLocation>
        <location evidence="1">Membrane</location>
        <topology evidence="1">Single-pass membrane protein</topology>
    </subcellularLocation>
</comment>
<keyword evidence="4 7" id="KW-1133">Transmembrane helix</keyword>
<dbReference type="EMBL" id="PGOL01004197">
    <property type="protein sequence ID" value="PKI38149.1"/>
    <property type="molecule type" value="Genomic_DNA"/>
</dbReference>
<evidence type="ECO:0000313" key="10">
    <source>
        <dbReference type="EMBL" id="PKI38149.1"/>
    </source>
</evidence>
<evidence type="ECO:0000256" key="1">
    <source>
        <dbReference type="ARBA" id="ARBA00004167"/>
    </source>
</evidence>
<comment type="caution">
    <text evidence="10">The sequence shown here is derived from an EMBL/GenBank/DDBJ whole genome shotgun (WGS) entry which is preliminary data.</text>
</comment>
<dbReference type="PANTHER" id="PTHR45631">
    <property type="entry name" value="OS07G0107800 PROTEIN-RELATED"/>
    <property type="match status" value="1"/>
</dbReference>
<dbReference type="GO" id="GO:0016020">
    <property type="term" value="C:membrane"/>
    <property type="evidence" value="ECO:0007669"/>
    <property type="project" value="UniProtKB-SubCell"/>
</dbReference>
<keyword evidence="2 7" id="KW-0812">Transmembrane</keyword>
<evidence type="ECO:0000256" key="3">
    <source>
        <dbReference type="ARBA" id="ARBA00022729"/>
    </source>
</evidence>
<feature type="region of interest" description="Disordered" evidence="6">
    <location>
        <begin position="475"/>
        <end position="512"/>
    </location>
</feature>
<name>A0A2I0I2C7_PUNGR</name>
<dbReference type="Pfam" id="PF12819">
    <property type="entry name" value="Malectin_like"/>
    <property type="match status" value="1"/>
</dbReference>
<dbReference type="AlphaFoldDB" id="A0A2I0I2C7"/>
<evidence type="ECO:0000256" key="4">
    <source>
        <dbReference type="ARBA" id="ARBA00022989"/>
    </source>
</evidence>
<dbReference type="InterPro" id="IPR024788">
    <property type="entry name" value="Malectin-like_Carb-bd_dom"/>
</dbReference>
<dbReference type="PANTHER" id="PTHR45631:SF44">
    <property type="entry name" value="CARBOHYDRATE-BINDING PROTEIN OF THE ER PROTEIN"/>
    <property type="match status" value="1"/>
</dbReference>
<keyword evidence="5 7" id="KW-0472">Membrane</keyword>
<keyword evidence="11" id="KW-1185">Reference proteome</keyword>
<evidence type="ECO:0000313" key="11">
    <source>
        <dbReference type="Proteomes" id="UP000233551"/>
    </source>
</evidence>
<evidence type="ECO:0000256" key="5">
    <source>
        <dbReference type="ARBA" id="ARBA00023136"/>
    </source>
</evidence>
<dbReference type="Proteomes" id="UP000233551">
    <property type="component" value="Unassembled WGS sequence"/>
</dbReference>
<sequence length="512" mass="56719">MTSYVILTLFLFLSAAFLPAQNELIASINCGASGMYTDENSIPWTGDADFMQIGFPKVVPSINVNDNLPLPMRTLRVFPNSDNYLIWKKYCYSIDIGTAGSDLVRILVRASFYYGNYDGLSNPPSFELMFDGNYWTKVQTTLDNKPLSYETIYVVKAKATNICIAQREPGMNPFISTLEVCRLRYTMYNAVPANYALFAMARGAFGSNKTIRYPDDTYDRIWFEVPSANAVTSDAPSITTGTTYNEPPMAIMQKAITGSNLSFWVPDPSAFNVYMYLYFSEVTSLSAGETRSFLLYRDKILMSAHRISPPYESVLELSYTNLYLSNDTKFYLVPTANSTLPPILNAMETYSLSQELNEGTDPNDVQGLEMLKKAYSVLRDWTGDPCRPSSYSWIWISCDLNADPPRVTALQQGNPNIGKSCSPGSNGKDATDTEVKIKIRVRRGGIIKIGVGIGAAIIGCIIVTVFGYCLCSPGKKKKGDQAGAENGANQEERQNRNAGAEESHQDRINGTT</sequence>
<evidence type="ECO:0000256" key="8">
    <source>
        <dbReference type="SAM" id="SignalP"/>
    </source>
</evidence>
<dbReference type="STRING" id="22663.A0A2I0I2C7"/>
<keyword evidence="3 8" id="KW-0732">Signal</keyword>
<feature type="domain" description="Malectin-like" evidence="9">
    <location>
        <begin position="28"/>
        <end position="351"/>
    </location>
</feature>
<proteinExistence type="predicted"/>
<feature type="compositionally biased region" description="Basic and acidic residues" evidence="6">
    <location>
        <begin position="490"/>
        <end position="512"/>
    </location>
</feature>
<organism evidence="10 11">
    <name type="scientific">Punica granatum</name>
    <name type="common">Pomegranate</name>
    <dbReference type="NCBI Taxonomy" id="22663"/>
    <lineage>
        <taxon>Eukaryota</taxon>
        <taxon>Viridiplantae</taxon>
        <taxon>Streptophyta</taxon>
        <taxon>Embryophyta</taxon>
        <taxon>Tracheophyta</taxon>
        <taxon>Spermatophyta</taxon>
        <taxon>Magnoliopsida</taxon>
        <taxon>eudicotyledons</taxon>
        <taxon>Gunneridae</taxon>
        <taxon>Pentapetalae</taxon>
        <taxon>rosids</taxon>
        <taxon>malvids</taxon>
        <taxon>Myrtales</taxon>
        <taxon>Lythraceae</taxon>
        <taxon>Punica</taxon>
    </lineage>
</organism>